<comment type="caution">
    <text evidence="1">The sequence shown here is derived from an EMBL/GenBank/DDBJ whole genome shotgun (WGS) entry which is preliminary data.</text>
</comment>
<gene>
    <name evidence="1" type="ORF">J2X19_003986</name>
</gene>
<dbReference type="RefSeq" id="WP_310375826.1">
    <property type="nucleotide sequence ID" value="NZ_JAVDXT010000004.1"/>
</dbReference>
<evidence type="ECO:0000313" key="1">
    <source>
        <dbReference type="EMBL" id="MDR7379292.1"/>
    </source>
</evidence>
<sequence length="52" mass="5675">MIRHIAVWNVRDGSHGENLASVARVHHGFRGLRGCIPSLTHLEIGFDGSQLG</sequence>
<evidence type="ECO:0000313" key="2">
    <source>
        <dbReference type="Proteomes" id="UP001180487"/>
    </source>
</evidence>
<accession>A0ABU2CDK7</accession>
<keyword evidence="2" id="KW-1185">Reference proteome</keyword>
<evidence type="ECO:0008006" key="3">
    <source>
        <dbReference type="Google" id="ProtNLM"/>
    </source>
</evidence>
<dbReference type="InterPro" id="IPR011008">
    <property type="entry name" value="Dimeric_a/b-barrel"/>
</dbReference>
<proteinExistence type="predicted"/>
<dbReference type="SUPFAM" id="SSF54909">
    <property type="entry name" value="Dimeric alpha+beta barrel"/>
    <property type="match status" value="1"/>
</dbReference>
<reference evidence="1 2" key="1">
    <citation type="submission" date="2023-07" db="EMBL/GenBank/DDBJ databases">
        <title>Sorghum-associated microbial communities from plants grown in Nebraska, USA.</title>
        <authorList>
            <person name="Schachtman D."/>
        </authorList>
    </citation>
    <scope>NUCLEOTIDE SEQUENCE [LARGE SCALE GENOMIC DNA]</scope>
    <source>
        <strain evidence="1 2">BE313</strain>
    </source>
</reference>
<name>A0ABU2CDK7_9BURK</name>
<protein>
    <recommendedName>
        <fullName evidence="3">Stress-response A/B barrel domain-containing protein</fullName>
    </recommendedName>
</protein>
<dbReference type="EMBL" id="JAVDXT010000004">
    <property type="protein sequence ID" value="MDR7379292.1"/>
    <property type="molecule type" value="Genomic_DNA"/>
</dbReference>
<organism evidence="1 2">
    <name type="scientific">Rhodoferax ferrireducens</name>
    <dbReference type="NCBI Taxonomy" id="192843"/>
    <lineage>
        <taxon>Bacteria</taxon>
        <taxon>Pseudomonadati</taxon>
        <taxon>Pseudomonadota</taxon>
        <taxon>Betaproteobacteria</taxon>
        <taxon>Burkholderiales</taxon>
        <taxon>Comamonadaceae</taxon>
        <taxon>Rhodoferax</taxon>
    </lineage>
</organism>
<dbReference type="Proteomes" id="UP001180487">
    <property type="component" value="Unassembled WGS sequence"/>
</dbReference>